<feature type="compositionally biased region" description="Polar residues" evidence="1">
    <location>
        <begin position="56"/>
        <end position="69"/>
    </location>
</feature>
<feature type="compositionally biased region" description="Pro residues" evidence="1">
    <location>
        <begin position="401"/>
        <end position="412"/>
    </location>
</feature>
<dbReference type="EMBL" id="LWDG02000054">
    <property type="protein sequence ID" value="KAE8270344.1"/>
    <property type="molecule type" value="Genomic_DNA"/>
</dbReference>
<feature type="region of interest" description="Disordered" evidence="1">
    <location>
        <begin position="240"/>
        <end position="283"/>
    </location>
</feature>
<feature type="region of interest" description="Disordered" evidence="1">
    <location>
        <begin position="1"/>
        <end position="69"/>
    </location>
</feature>
<comment type="caution">
    <text evidence="2">The sequence shown here is derived from an EMBL/GenBank/DDBJ whole genome shotgun (WGS) entry which is preliminary data.</text>
</comment>
<keyword evidence="3" id="KW-1185">Reference proteome</keyword>
<feature type="compositionally biased region" description="Low complexity" evidence="1">
    <location>
        <begin position="701"/>
        <end position="713"/>
    </location>
</feature>
<dbReference type="AlphaFoldDB" id="A0A8X7T6J6"/>
<feature type="compositionally biased region" description="Basic residues" evidence="1">
    <location>
        <begin position="526"/>
        <end position="542"/>
    </location>
</feature>
<proteinExistence type="predicted"/>
<feature type="region of interest" description="Disordered" evidence="1">
    <location>
        <begin position="479"/>
        <end position="731"/>
    </location>
</feature>
<feature type="compositionally biased region" description="Polar residues" evidence="1">
    <location>
        <begin position="26"/>
        <end position="39"/>
    </location>
</feature>
<evidence type="ECO:0000313" key="3">
    <source>
        <dbReference type="Proteomes" id="UP000078113"/>
    </source>
</evidence>
<feature type="compositionally biased region" description="Basic and acidic residues" evidence="1">
    <location>
        <begin position="607"/>
        <end position="618"/>
    </location>
</feature>
<feature type="region of interest" description="Disordered" evidence="1">
    <location>
        <begin position="307"/>
        <end position="457"/>
    </location>
</feature>
<reference evidence="2" key="1">
    <citation type="submission" date="2016-04" db="EMBL/GenBank/DDBJ databases">
        <authorList>
            <person name="Nguyen H.D."/>
            <person name="Samba Siva P."/>
            <person name="Cullis J."/>
            <person name="Levesque C.A."/>
            <person name="Hambleton S."/>
        </authorList>
    </citation>
    <scope>NUCLEOTIDE SEQUENCE</scope>
    <source>
        <strain evidence="2">DAOMC 236422</strain>
    </source>
</reference>
<name>A0A8X7T6J6_9BASI</name>
<feature type="compositionally biased region" description="Basic and acidic residues" evidence="1">
    <location>
        <begin position="714"/>
        <end position="731"/>
    </location>
</feature>
<feature type="compositionally biased region" description="Basic and acidic residues" evidence="1">
    <location>
        <begin position="493"/>
        <end position="505"/>
    </location>
</feature>
<reference evidence="2" key="2">
    <citation type="journal article" date="2019" name="IMA Fungus">
        <title>Genome sequencing and comparison of five Tilletia species to identify candidate genes for the detection of regulated species infecting wheat.</title>
        <authorList>
            <person name="Nguyen H.D.T."/>
            <person name="Sultana T."/>
            <person name="Kesanakurti P."/>
            <person name="Hambleton S."/>
        </authorList>
    </citation>
    <scope>NUCLEOTIDE SEQUENCE</scope>
    <source>
        <strain evidence="2">DAOMC 236422</strain>
    </source>
</reference>
<evidence type="ECO:0000256" key="1">
    <source>
        <dbReference type="SAM" id="MobiDB-lite"/>
    </source>
</evidence>
<accession>A0A8X7T6J6</accession>
<gene>
    <name evidence="2" type="ORF">A4X09_0g1997</name>
</gene>
<feature type="compositionally biased region" description="Basic and acidic residues" evidence="1">
    <location>
        <begin position="657"/>
        <end position="686"/>
    </location>
</feature>
<sequence>MAGAQPVLGTLSHLHSTDNNNDDFSKQWQQHFNPSQQQDPFADTPSDDDQPQQPPAMSSNTSLSSHTGVGSQGITSYLNITLTRSSTTRTLALPPSTLNTLTFHKLARILQLHTHTQHTKWAPTHQRSSSSTSVSSTLGSIIKTILLPGVQADQQLRRKSLQTEDRKYPYRIYARYDHPLRSSQSELWLPLEPFSFISEDDQSSQTPTHSLYAALLHTHLRTLIANNQFWHLDVRPWSDPVPGQQLPPPTSSHQHGRQSTGTDRDLPVLPLPQEDDQGLPKIGRGLSRLSLSIGAWWNGTSLDEREVQRQRLAGDRAERERADWEQDSRAARSGGGNRDGGLPPPPPPPPRRRFGSFGKANRPPPPPTQSRNDPSPKRKGSFLARLFGGTGKKTKKQKPPKIIPHPIPPPDENTPYSDLLYRPYSSTSSKNGKRTHKKANVVPDRNPFEDDDDGVDVARMGKGEEDAVPISQVEDLLARKGNGGLPPLPPPPRAREEGRKLKESGDSFVVVDPEAGVLQTDENRGKKGKKEKKVKEKKKQKGTKMDREEEGGGGEGVGMPKSGFGTGLPDSVIARAKAEREASKGNKPWANRLPFRRQTTLSEVLESNERAHLQEREWLPPMPTARSADGHDGGEEEDGEMRNRPPPPPPNTAGGRLVERLDLLDSPTFEEREREKRKAKEEELRRSRALPPVDWERLGEEAGSSGISWSAGGRAERVGNGREERDPFGDP</sequence>
<evidence type="ECO:0000313" key="2">
    <source>
        <dbReference type="EMBL" id="KAE8270344.1"/>
    </source>
</evidence>
<protein>
    <submittedName>
        <fullName evidence="2">Uncharacterized protein</fullName>
    </submittedName>
</protein>
<dbReference type="Proteomes" id="UP000078113">
    <property type="component" value="Unassembled WGS sequence"/>
</dbReference>
<feature type="compositionally biased region" description="Basic and acidic residues" evidence="1">
    <location>
        <begin position="307"/>
        <end position="330"/>
    </location>
</feature>
<organism evidence="2 3">
    <name type="scientific">Tilletia walkeri</name>
    <dbReference type="NCBI Taxonomy" id="117179"/>
    <lineage>
        <taxon>Eukaryota</taxon>
        <taxon>Fungi</taxon>
        <taxon>Dikarya</taxon>
        <taxon>Basidiomycota</taxon>
        <taxon>Ustilaginomycotina</taxon>
        <taxon>Exobasidiomycetes</taxon>
        <taxon>Tilletiales</taxon>
        <taxon>Tilletiaceae</taxon>
        <taxon>Tilletia</taxon>
    </lineage>
</organism>
<feature type="compositionally biased region" description="Polar residues" evidence="1">
    <location>
        <begin position="251"/>
        <end position="261"/>
    </location>
</feature>